<evidence type="ECO:0000313" key="1">
    <source>
        <dbReference type="EMBL" id="MXQ55715.1"/>
    </source>
</evidence>
<keyword evidence="2" id="KW-1185">Reference proteome</keyword>
<gene>
    <name evidence="1" type="ORF">GSM42_18700</name>
</gene>
<dbReference type="RefSeq" id="WP_160803068.1">
    <property type="nucleotide sequence ID" value="NZ_WUUL01000018.1"/>
</dbReference>
<organism evidence="1 2">
    <name type="scientific">Shimazuella alba</name>
    <dbReference type="NCBI Taxonomy" id="2690964"/>
    <lineage>
        <taxon>Bacteria</taxon>
        <taxon>Bacillati</taxon>
        <taxon>Bacillota</taxon>
        <taxon>Bacilli</taxon>
        <taxon>Bacillales</taxon>
        <taxon>Thermoactinomycetaceae</taxon>
        <taxon>Shimazuella</taxon>
    </lineage>
</organism>
<protein>
    <submittedName>
        <fullName evidence="1">Uncharacterized protein</fullName>
    </submittedName>
</protein>
<name>A0A6I4W0I5_9BACL</name>
<evidence type="ECO:0000313" key="2">
    <source>
        <dbReference type="Proteomes" id="UP000430692"/>
    </source>
</evidence>
<dbReference type="AlphaFoldDB" id="A0A6I4W0I5"/>
<comment type="caution">
    <text evidence="1">The sequence shown here is derived from an EMBL/GenBank/DDBJ whole genome shotgun (WGS) entry which is preliminary data.</text>
</comment>
<dbReference type="EMBL" id="WUUL01000018">
    <property type="protein sequence ID" value="MXQ55715.1"/>
    <property type="molecule type" value="Genomic_DNA"/>
</dbReference>
<sequence length="173" mass="20543">MDQQKKDHFQHRIKVNKQRNQRKRLLELIPAHISQVLENTEYLTSPAREDVLQKVQQRWNGELYTYDFRSRYPEFVKAFSWEQEVISYVQTLTIWAGQVYLYLGVPDSPVFVADREWVRANFAVLWQTIDYEDIWVISQEADEGIIVCGYVGYLAENPNPAEVYYEVVSWDGE</sequence>
<accession>A0A6I4W0I5</accession>
<proteinExistence type="predicted"/>
<dbReference type="Proteomes" id="UP000430692">
    <property type="component" value="Unassembled WGS sequence"/>
</dbReference>
<reference evidence="1 2" key="1">
    <citation type="submission" date="2019-12" db="EMBL/GenBank/DDBJ databases">
        <title>Whole-genome analyses of novel actinobacteria.</title>
        <authorList>
            <person name="Sahin N."/>
            <person name="Saygin H."/>
        </authorList>
    </citation>
    <scope>NUCLEOTIDE SEQUENCE [LARGE SCALE GENOMIC DNA]</scope>
    <source>
        <strain evidence="1 2">KC615</strain>
    </source>
</reference>